<dbReference type="InterPro" id="IPR017441">
    <property type="entry name" value="Protein_kinase_ATP_BS"/>
</dbReference>
<gene>
    <name evidence="11" type="ORF">EZE20_00360</name>
</gene>
<dbReference type="Proteomes" id="UP000295706">
    <property type="component" value="Unassembled WGS sequence"/>
</dbReference>
<evidence type="ECO:0000256" key="9">
    <source>
        <dbReference type="SAM" id="Phobius"/>
    </source>
</evidence>
<dbReference type="RefSeq" id="WP_132113329.1">
    <property type="nucleotide sequence ID" value="NZ_SMJU01000001.1"/>
</dbReference>
<dbReference type="SUPFAM" id="SSF56112">
    <property type="entry name" value="Protein kinase-like (PK-like)"/>
    <property type="match status" value="1"/>
</dbReference>
<dbReference type="EC" id="2.7.11.1" evidence="1"/>
<feature type="binding site" evidence="7">
    <location>
        <position position="38"/>
    </location>
    <ligand>
        <name>ATP</name>
        <dbReference type="ChEBI" id="CHEBI:30616"/>
    </ligand>
</feature>
<dbReference type="InterPro" id="IPR000719">
    <property type="entry name" value="Prot_kinase_dom"/>
</dbReference>
<dbReference type="InterPro" id="IPR011009">
    <property type="entry name" value="Kinase-like_dom_sf"/>
</dbReference>
<dbReference type="CDD" id="cd14014">
    <property type="entry name" value="STKc_PknB_like"/>
    <property type="match status" value="1"/>
</dbReference>
<feature type="transmembrane region" description="Helical" evidence="9">
    <location>
        <begin position="325"/>
        <end position="349"/>
    </location>
</feature>
<evidence type="ECO:0000256" key="8">
    <source>
        <dbReference type="SAM" id="MobiDB-lite"/>
    </source>
</evidence>
<accession>A0A4R4KKP3</accession>
<keyword evidence="9" id="KW-0812">Transmembrane</keyword>
<keyword evidence="9" id="KW-1133">Transmembrane helix</keyword>
<organism evidence="11 12">
    <name type="scientific">Arundinibacter roseus</name>
    <dbReference type="NCBI Taxonomy" id="2070510"/>
    <lineage>
        <taxon>Bacteria</taxon>
        <taxon>Pseudomonadati</taxon>
        <taxon>Bacteroidota</taxon>
        <taxon>Cytophagia</taxon>
        <taxon>Cytophagales</taxon>
        <taxon>Spirosomataceae</taxon>
        <taxon>Arundinibacter</taxon>
    </lineage>
</organism>
<dbReference type="PROSITE" id="PS00107">
    <property type="entry name" value="PROTEIN_KINASE_ATP"/>
    <property type="match status" value="1"/>
</dbReference>
<dbReference type="FunFam" id="1.10.510.10:FF:000021">
    <property type="entry name" value="Serine/threonine protein kinase"/>
    <property type="match status" value="1"/>
</dbReference>
<name>A0A4R4KKP3_9BACT</name>
<feature type="compositionally biased region" description="Basic and acidic residues" evidence="8">
    <location>
        <begin position="428"/>
        <end position="466"/>
    </location>
</feature>
<evidence type="ECO:0000256" key="6">
    <source>
        <dbReference type="ARBA" id="ARBA00022840"/>
    </source>
</evidence>
<keyword evidence="4 7" id="KW-0547">Nucleotide-binding</keyword>
<comment type="caution">
    <text evidence="11">The sequence shown here is derived from an EMBL/GenBank/DDBJ whole genome shotgun (WGS) entry which is preliminary data.</text>
</comment>
<dbReference type="GO" id="GO:0004674">
    <property type="term" value="F:protein serine/threonine kinase activity"/>
    <property type="evidence" value="ECO:0007669"/>
    <property type="project" value="UniProtKB-KW"/>
</dbReference>
<evidence type="ECO:0000256" key="7">
    <source>
        <dbReference type="PROSITE-ProRule" id="PRU10141"/>
    </source>
</evidence>
<evidence type="ECO:0000313" key="12">
    <source>
        <dbReference type="Proteomes" id="UP000295706"/>
    </source>
</evidence>
<dbReference type="Pfam" id="PF00069">
    <property type="entry name" value="Pkinase"/>
    <property type="match status" value="1"/>
</dbReference>
<dbReference type="PROSITE" id="PS00108">
    <property type="entry name" value="PROTEIN_KINASE_ST"/>
    <property type="match status" value="1"/>
</dbReference>
<keyword evidence="2 11" id="KW-0723">Serine/threonine-protein kinase</keyword>
<feature type="domain" description="Protein kinase" evidence="10">
    <location>
        <begin position="9"/>
        <end position="266"/>
    </location>
</feature>
<dbReference type="PANTHER" id="PTHR43289">
    <property type="entry name" value="MITOGEN-ACTIVATED PROTEIN KINASE KINASE KINASE 20-RELATED"/>
    <property type="match status" value="1"/>
</dbReference>
<evidence type="ECO:0000313" key="11">
    <source>
        <dbReference type="EMBL" id="TDB68834.1"/>
    </source>
</evidence>
<sequence length="600" mass="67174">MIGRLIQNYRVEELLGEGGMGTVYKATDTLLQRPVALKMLHPHLLRDTTFFERFRNEAVLSARLNHPNVATLYNFIRDQDDNFMVMEFVDGATLENLLRKQGPFSVEHAIRAIIQALDGLHHAHTKGILHRDIKPANLMLTRDGFVKLMDFGIARLVGSERLTRVNRVMGTLEYMAPELLDGGEPSVPSDLYAVGILLYELLSGKMPFRASTDSTLITHILSQKPIPIREHRAELPKNLEQILEKLLHKKPEKRFISAPELRQALTAVVAPGLLNWLDFQQPTRIASIKPTTVTADKPRVEPTRLADSSIRSERSEGWKKIKESVLTLEGLILMGALLLVAVIMLLGFWSSDPAPTAEDLDIPGQLLADSLQVSPSTIRDSDSPAPLNNQTAVVLDPRLVQVPPSNPTDEPATPPGQKEQVPKKKQKTEKPLDERKSPVEPKKEEEPEPKKNEPETPEKIKEEKTPETPVLPKVTSRTIAVELRNETFPVEFTESISSDQENRSGKVIWLRTLAPVVVQGTPVIVAGARVRGRIVDARKATNAQKAYLAVQFEAVEAVNGQWISIRFPEYSTKDSQRVVFEQSRRVNGLKVVRTNLVLRQ</sequence>
<keyword evidence="12" id="KW-1185">Reference proteome</keyword>
<dbReference type="OrthoDB" id="9813021at2"/>
<dbReference type="GO" id="GO:0005524">
    <property type="term" value="F:ATP binding"/>
    <property type="evidence" value="ECO:0007669"/>
    <property type="project" value="UniProtKB-UniRule"/>
</dbReference>
<evidence type="ECO:0000259" key="10">
    <source>
        <dbReference type="PROSITE" id="PS50011"/>
    </source>
</evidence>
<keyword evidence="5 11" id="KW-0418">Kinase</keyword>
<feature type="region of interest" description="Disordered" evidence="8">
    <location>
        <begin position="373"/>
        <end position="473"/>
    </location>
</feature>
<proteinExistence type="predicted"/>
<evidence type="ECO:0000256" key="3">
    <source>
        <dbReference type="ARBA" id="ARBA00022679"/>
    </source>
</evidence>
<keyword evidence="6 7" id="KW-0067">ATP-binding</keyword>
<dbReference type="Gene3D" id="1.10.510.10">
    <property type="entry name" value="Transferase(Phosphotransferase) domain 1"/>
    <property type="match status" value="1"/>
</dbReference>
<evidence type="ECO:0000256" key="2">
    <source>
        <dbReference type="ARBA" id="ARBA00022527"/>
    </source>
</evidence>
<protein>
    <recommendedName>
        <fullName evidence="1">non-specific serine/threonine protein kinase</fullName>
        <ecNumber evidence="1">2.7.11.1</ecNumber>
    </recommendedName>
</protein>
<dbReference type="SMART" id="SM00220">
    <property type="entry name" value="S_TKc"/>
    <property type="match status" value="1"/>
</dbReference>
<evidence type="ECO:0000256" key="1">
    <source>
        <dbReference type="ARBA" id="ARBA00012513"/>
    </source>
</evidence>
<dbReference type="InterPro" id="IPR008271">
    <property type="entry name" value="Ser/Thr_kinase_AS"/>
</dbReference>
<keyword evidence="9" id="KW-0472">Membrane</keyword>
<dbReference type="EMBL" id="SMJU01000001">
    <property type="protein sequence ID" value="TDB68834.1"/>
    <property type="molecule type" value="Genomic_DNA"/>
</dbReference>
<dbReference type="Gene3D" id="3.30.200.20">
    <property type="entry name" value="Phosphorylase Kinase, domain 1"/>
    <property type="match status" value="1"/>
</dbReference>
<dbReference type="AlphaFoldDB" id="A0A4R4KKP3"/>
<dbReference type="PROSITE" id="PS50011">
    <property type="entry name" value="PROTEIN_KINASE_DOM"/>
    <property type="match status" value="1"/>
</dbReference>
<reference evidence="11 12" key="1">
    <citation type="submission" date="2019-02" db="EMBL/GenBank/DDBJ databases">
        <title>Arundinibacter roseus gen. nov., sp. nov., a new member of the family Cytophagaceae.</title>
        <authorList>
            <person name="Szuroczki S."/>
            <person name="Khayer B."/>
            <person name="Sproer C."/>
            <person name="Toumi M."/>
            <person name="Szabo A."/>
            <person name="Felfoldi T."/>
            <person name="Schumann P."/>
            <person name="Toth E."/>
        </authorList>
    </citation>
    <scope>NUCLEOTIDE SEQUENCE [LARGE SCALE GENOMIC DNA]</scope>
    <source>
        <strain evidence="11 12">DMA-k-7a</strain>
    </source>
</reference>
<keyword evidence="3" id="KW-0808">Transferase</keyword>
<evidence type="ECO:0000256" key="5">
    <source>
        <dbReference type="ARBA" id="ARBA00022777"/>
    </source>
</evidence>
<dbReference type="PANTHER" id="PTHR43289:SF30">
    <property type="entry name" value="NON-SPECIFIC SERINE_THREONINE PROTEIN KINASE"/>
    <property type="match status" value="1"/>
</dbReference>
<evidence type="ECO:0000256" key="4">
    <source>
        <dbReference type="ARBA" id="ARBA00022741"/>
    </source>
</evidence>